<protein>
    <submittedName>
        <fullName evidence="1">Uncharacterized protein</fullName>
    </submittedName>
</protein>
<dbReference type="GeneID" id="34463824"/>
<organism evidence="1 2">
    <name type="scientific">Aspergillus glaucus CBS 516.65</name>
    <dbReference type="NCBI Taxonomy" id="1160497"/>
    <lineage>
        <taxon>Eukaryota</taxon>
        <taxon>Fungi</taxon>
        <taxon>Dikarya</taxon>
        <taxon>Ascomycota</taxon>
        <taxon>Pezizomycotina</taxon>
        <taxon>Eurotiomycetes</taxon>
        <taxon>Eurotiomycetidae</taxon>
        <taxon>Eurotiales</taxon>
        <taxon>Aspergillaceae</taxon>
        <taxon>Aspergillus</taxon>
        <taxon>Aspergillus subgen. Aspergillus</taxon>
    </lineage>
</organism>
<evidence type="ECO:0000313" key="2">
    <source>
        <dbReference type="Proteomes" id="UP000184300"/>
    </source>
</evidence>
<sequence length="92" mass="9958">MLSAGGHCLLGLSAHCISSCRWTSRFVLVATLLKHPRRCVSGLKLPQLFNSVRRGPMVANPVGQFVYDGPGLQFSSQSSLQLRPRHGSHSTG</sequence>
<dbReference type="RefSeq" id="XP_022399587.1">
    <property type="nucleotide sequence ID" value="XM_022547563.1"/>
</dbReference>
<dbReference type="VEuPathDB" id="FungiDB:ASPGLDRAFT_515715"/>
<proteinExistence type="predicted"/>
<dbReference type="EMBL" id="KV878901">
    <property type="protein sequence ID" value="OJJ82889.1"/>
    <property type="molecule type" value="Genomic_DNA"/>
</dbReference>
<keyword evidence="2" id="KW-1185">Reference proteome</keyword>
<accession>A0A1L9VG51</accession>
<evidence type="ECO:0000313" key="1">
    <source>
        <dbReference type="EMBL" id="OJJ82889.1"/>
    </source>
</evidence>
<name>A0A1L9VG51_ASPGL</name>
<reference evidence="2" key="1">
    <citation type="journal article" date="2017" name="Genome Biol.">
        <title>Comparative genomics reveals high biological diversity and specific adaptations in the industrially and medically important fungal genus Aspergillus.</title>
        <authorList>
            <person name="de Vries R.P."/>
            <person name="Riley R."/>
            <person name="Wiebenga A."/>
            <person name="Aguilar-Osorio G."/>
            <person name="Amillis S."/>
            <person name="Uchima C.A."/>
            <person name="Anderluh G."/>
            <person name="Asadollahi M."/>
            <person name="Askin M."/>
            <person name="Barry K."/>
            <person name="Battaglia E."/>
            <person name="Bayram O."/>
            <person name="Benocci T."/>
            <person name="Braus-Stromeyer S.A."/>
            <person name="Caldana C."/>
            <person name="Canovas D."/>
            <person name="Cerqueira G.C."/>
            <person name="Chen F."/>
            <person name="Chen W."/>
            <person name="Choi C."/>
            <person name="Clum A."/>
            <person name="Dos Santos R.A."/>
            <person name="Damasio A.R."/>
            <person name="Diallinas G."/>
            <person name="Emri T."/>
            <person name="Fekete E."/>
            <person name="Flipphi M."/>
            <person name="Freyberg S."/>
            <person name="Gallo A."/>
            <person name="Gournas C."/>
            <person name="Habgood R."/>
            <person name="Hainaut M."/>
            <person name="Harispe M.L."/>
            <person name="Henrissat B."/>
            <person name="Hilden K.S."/>
            <person name="Hope R."/>
            <person name="Hossain A."/>
            <person name="Karabika E."/>
            <person name="Karaffa L."/>
            <person name="Karanyi Z."/>
            <person name="Krasevec N."/>
            <person name="Kuo A."/>
            <person name="Kusch H."/>
            <person name="LaButti K."/>
            <person name="Lagendijk E.L."/>
            <person name="Lapidus A."/>
            <person name="Levasseur A."/>
            <person name="Lindquist E."/>
            <person name="Lipzen A."/>
            <person name="Logrieco A.F."/>
            <person name="MacCabe A."/>
            <person name="Maekelae M.R."/>
            <person name="Malavazi I."/>
            <person name="Melin P."/>
            <person name="Meyer V."/>
            <person name="Mielnichuk N."/>
            <person name="Miskei M."/>
            <person name="Molnar A.P."/>
            <person name="Mule G."/>
            <person name="Ngan C.Y."/>
            <person name="Orejas M."/>
            <person name="Orosz E."/>
            <person name="Ouedraogo J.P."/>
            <person name="Overkamp K.M."/>
            <person name="Park H.-S."/>
            <person name="Perrone G."/>
            <person name="Piumi F."/>
            <person name="Punt P.J."/>
            <person name="Ram A.F."/>
            <person name="Ramon A."/>
            <person name="Rauscher S."/>
            <person name="Record E."/>
            <person name="Riano-Pachon D.M."/>
            <person name="Robert V."/>
            <person name="Roehrig J."/>
            <person name="Ruller R."/>
            <person name="Salamov A."/>
            <person name="Salih N.S."/>
            <person name="Samson R.A."/>
            <person name="Sandor E."/>
            <person name="Sanguinetti M."/>
            <person name="Schuetze T."/>
            <person name="Sepcic K."/>
            <person name="Shelest E."/>
            <person name="Sherlock G."/>
            <person name="Sophianopoulou V."/>
            <person name="Squina F.M."/>
            <person name="Sun H."/>
            <person name="Susca A."/>
            <person name="Todd R.B."/>
            <person name="Tsang A."/>
            <person name="Unkles S.E."/>
            <person name="van de Wiele N."/>
            <person name="van Rossen-Uffink D."/>
            <person name="Oliveira J.V."/>
            <person name="Vesth T.C."/>
            <person name="Visser J."/>
            <person name="Yu J.-H."/>
            <person name="Zhou M."/>
            <person name="Andersen M.R."/>
            <person name="Archer D.B."/>
            <person name="Baker S.E."/>
            <person name="Benoit I."/>
            <person name="Brakhage A.A."/>
            <person name="Braus G.H."/>
            <person name="Fischer R."/>
            <person name="Frisvad J.C."/>
            <person name="Goldman G.H."/>
            <person name="Houbraken J."/>
            <person name="Oakley B."/>
            <person name="Pocsi I."/>
            <person name="Scazzocchio C."/>
            <person name="Seiboth B."/>
            <person name="vanKuyk P.A."/>
            <person name="Wortman J."/>
            <person name="Dyer P.S."/>
            <person name="Grigoriev I.V."/>
        </authorList>
    </citation>
    <scope>NUCLEOTIDE SEQUENCE [LARGE SCALE GENOMIC DNA]</scope>
    <source>
        <strain evidence="2">CBS 516.65</strain>
    </source>
</reference>
<gene>
    <name evidence="1" type="ORF">ASPGLDRAFT_515715</name>
</gene>
<dbReference type="Proteomes" id="UP000184300">
    <property type="component" value="Unassembled WGS sequence"/>
</dbReference>
<dbReference type="AlphaFoldDB" id="A0A1L9VG51"/>